<evidence type="ECO:0000313" key="2">
    <source>
        <dbReference type="EMBL" id="MBP2454622.1"/>
    </source>
</evidence>
<name>A0ABS4ZYM9_9MYCO</name>
<dbReference type="InterPro" id="IPR007685">
    <property type="entry name" value="RelA_SpoT"/>
</dbReference>
<keyword evidence="3" id="KW-1185">Reference proteome</keyword>
<dbReference type="Proteomes" id="UP000694460">
    <property type="component" value="Unassembled WGS sequence"/>
</dbReference>
<dbReference type="Pfam" id="PF04607">
    <property type="entry name" value="RelA_SpoT"/>
    <property type="match status" value="1"/>
</dbReference>
<evidence type="ECO:0000313" key="3">
    <source>
        <dbReference type="Proteomes" id="UP000694460"/>
    </source>
</evidence>
<comment type="caution">
    <text evidence="2">The sequence shown here is derived from an EMBL/GenBank/DDBJ whole genome shotgun (WGS) entry which is preliminary data.</text>
</comment>
<accession>A0ABS4ZYM9</accession>
<protein>
    <submittedName>
        <fullName evidence="2">PpGpp synthetase/RelA/SpoT-type nucleotidyltransferase</fullName>
    </submittedName>
</protein>
<evidence type="ECO:0000259" key="1">
    <source>
        <dbReference type="SMART" id="SM00954"/>
    </source>
</evidence>
<dbReference type="SMART" id="SM00954">
    <property type="entry name" value="RelA_SpoT"/>
    <property type="match status" value="1"/>
</dbReference>
<reference evidence="2 3" key="1">
    <citation type="submission" date="2021-03" db="EMBL/GenBank/DDBJ databases">
        <title>Sequencing the genomes of 1000 actinobacteria strains.</title>
        <authorList>
            <person name="Klenk H.-P."/>
        </authorList>
    </citation>
    <scope>NUCLEOTIDE SEQUENCE [LARGE SCALE GENOMIC DNA]</scope>
    <source>
        <strain evidence="2 3">DSM 46713</strain>
    </source>
</reference>
<dbReference type="InterPro" id="IPR043519">
    <property type="entry name" value="NT_sf"/>
</dbReference>
<proteinExistence type="predicted"/>
<sequence length="321" mass="36252">MIPAELLTQYGLRSAQLNSLRDFFDKRLSADLSHLKPIRIDGRVKEPSSILQKLATGKYEGVAKLQDLVGMTVVLLHRRDVGSAIDVVKSSSLIIVGESTREVEATDFRYREPKLYIQPPADFLDRNPELNDFVVEVQFTSALQHALDMTTHDFDYKGKSYSWRNFRLVAELRGMLELVDNMIDDIDNVEFARSEVIIPPARIVYASAILEVLTARFEDERLPSDRRRFADTVAGWCRAIDIDPDSLAELLGRQERFLRAESLDPTSAVLGALLTEHSSTLTDKFEGHFVVGSELESLCPEAGSIAPDKRVRLDWQDRLTS</sequence>
<dbReference type="Gene3D" id="3.30.460.10">
    <property type="entry name" value="Beta Polymerase, domain 2"/>
    <property type="match status" value="1"/>
</dbReference>
<dbReference type="SUPFAM" id="SSF81301">
    <property type="entry name" value="Nucleotidyltransferase"/>
    <property type="match status" value="1"/>
</dbReference>
<dbReference type="RefSeq" id="WP_209920162.1">
    <property type="nucleotide sequence ID" value="NZ_JAGIOP010000002.1"/>
</dbReference>
<dbReference type="EMBL" id="JAGIOP010000002">
    <property type="protein sequence ID" value="MBP2454622.1"/>
    <property type="molecule type" value="Genomic_DNA"/>
</dbReference>
<gene>
    <name evidence="2" type="ORF">JOF57_004535</name>
</gene>
<feature type="domain" description="RelA/SpoT" evidence="1">
    <location>
        <begin position="42"/>
        <end position="162"/>
    </location>
</feature>
<organism evidence="2 3">
    <name type="scientific">Mycolicibacterium lutetiense</name>
    <dbReference type="NCBI Taxonomy" id="1641992"/>
    <lineage>
        <taxon>Bacteria</taxon>
        <taxon>Bacillati</taxon>
        <taxon>Actinomycetota</taxon>
        <taxon>Actinomycetes</taxon>
        <taxon>Mycobacteriales</taxon>
        <taxon>Mycobacteriaceae</taxon>
        <taxon>Mycolicibacterium</taxon>
    </lineage>
</organism>